<evidence type="ECO:0000313" key="2">
    <source>
        <dbReference type="EMBL" id="POG58080.1"/>
    </source>
</evidence>
<organism evidence="2 3">
    <name type="scientific">Rhizophagus irregularis (strain DAOM 181602 / DAOM 197198 / MUCL 43194)</name>
    <name type="common">Arbuscular mycorrhizal fungus</name>
    <name type="synonym">Glomus intraradices</name>
    <dbReference type="NCBI Taxonomy" id="747089"/>
    <lineage>
        <taxon>Eukaryota</taxon>
        <taxon>Fungi</taxon>
        <taxon>Fungi incertae sedis</taxon>
        <taxon>Mucoromycota</taxon>
        <taxon>Glomeromycotina</taxon>
        <taxon>Glomeromycetes</taxon>
        <taxon>Glomerales</taxon>
        <taxon>Glomeraceae</taxon>
        <taxon>Rhizophagus</taxon>
    </lineage>
</organism>
<feature type="non-terminal residue" evidence="2">
    <location>
        <position position="79"/>
    </location>
</feature>
<dbReference type="AlphaFoldDB" id="A0A2P4NY60"/>
<feature type="chain" id="PRO_5015149289" evidence="1">
    <location>
        <begin position="16"/>
        <end position="79"/>
    </location>
</feature>
<sequence length="79" mass="9767">MIILLTIVHLTLIQLQNIMRNHWWMWKQIIPSLMRFAIISKNWWQQYLPTLRSILMAHCWKRKIWIVSCLRLIRKSLVV</sequence>
<evidence type="ECO:0000313" key="3">
    <source>
        <dbReference type="Proteomes" id="UP000018888"/>
    </source>
</evidence>
<reference evidence="2 3" key="2">
    <citation type="journal article" date="2018" name="New Phytol.">
        <title>High intraspecific genome diversity in the model arbuscular mycorrhizal symbiont Rhizophagus irregularis.</title>
        <authorList>
            <person name="Chen E.C.H."/>
            <person name="Morin E."/>
            <person name="Beaudet D."/>
            <person name="Noel J."/>
            <person name="Yildirir G."/>
            <person name="Ndikumana S."/>
            <person name="Charron P."/>
            <person name="St-Onge C."/>
            <person name="Giorgi J."/>
            <person name="Kruger M."/>
            <person name="Marton T."/>
            <person name="Ropars J."/>
            <person name="Grigoriev I.V."/>
            <person name="Hainaut M."/>
            <person name="Henrissat B."/>
            <person name="Roux C."/>
            <person name="Martin F."/>
            <person name="Corradi N."/>
        </authorList>
    </citation>
    <scope>NUCLEOTIDE SEQUENCE [LARGE SCALE GENOMIC DNA]</scope>
    <source>
        <strain evidence="2 3">DAOM 197198</strain>
    </source>
</reference>
<proteinExistence type="predicted"/>
<comment type="caution">
    <text evidence="2">The sequence shown here is derived from an EMBL/GenBank/DDBJ whole genome shotgun (WGS) entry which is preliminary data.</text>
</comment>
<name>A0A2P4NY60_RHIID</name>
<dbReference type="EMBL" id="AUPC02000574">
    <property type="protein sequence ID" value="POG58080.1"/>
    <property type="molecule type" value="Genomic_DNA"/>
</dbReference>
<accession>A0A2P4NY60</accession>
<evidence type="ECO:0000256" key="1">
    <source>
        <dbReference type="SAM" id="SignalP"/>
    </source>
</evidence>
<protein>
    <submittedName>
        <fullName evidence="2">Uncharacterized protein</fullName>
    </submittedName>
</protein>
<keyword evidence="3" id="KW-1185">Reference proteome</keyword>
<gene>
    <name evidence="2" type="ORF">GLOIN_2v1733894</name>
</gene>
<feature type="signal peptide" evidence="1">
    <location>
        <begin position="1"/>
        <end position="15"/>
    </location>
</feature>
<dbReference type="Proteomes" id="UP000018888">
    <property type="component" value="Unassembled WGS sequence"/>
</dbReference>
<reference evidence="2 3" key="1">
    <citation type="journal article" date="2013" name="Proc. Natl. Acad. Sci. U.S.A.">
        <title>Genome of an arbuscular mycorrhizal fungus provides insight into the oldest plant symbiosis.</title>
        <authorList>
            <person name="Tisserant E."/>
            <person name="Malbreil M."/>
            <person name="Kuo A."/>
            <person name="Kohler A."/>
            <person name="Symeonidi A."/>
            <person name="Balestrini R."/>
            <person name="Charron P."/>
            <person name="Duensing N."/>
            <person name="Frei Dit Frey N."/>
            <person name="Gianinazzi-Pearson V."/>
            <person name="Gilbert L.B."/>
            <person name="Handa Y."/>
            <person name="Herr J.R."/>
            <person name="Hijri M."/>
            <person name="Koul R."/>
            <person name="Kawaguchi M."/>
            <person name="Krajinski F."/>
            <person name="Lammers P.J."/>
            <person name="Masclaux F.G."/>
            <person name="Murat C."/>
            <person name="Morin E."/>
            <person name="Ndikumana S."/>
            <person name="Pagni M."/>
            <person name="Petitpierre D."/>
            <person name="Requena N."/>
            <person name="Rosikiewicz P."/>
            <person name="Riley R."/>
            <person name="Saito K."/>
            <person name="San Clemente H."/>
            <person name="Shapiro H."/>
            <person name="van Tuinen D."/>
            <person name="Becard G."/>
            <person name="Bonfante P."/>
            <person name="Paszkowski U."/>
            <person name="Shachar-Hill Y.Y."/>
            <person name="Tuskan G.A."/>
            <person name="Young P.W."/>
            <person name="Sanders I.R."/>
            <person name="Henrissat B."/>
            <person name="Rensing S.A."/>
            <person name="Grigoriev I.V."/>
            <person name="Corradi N."/>
            <person name="Roux C."/>
            <person name="Martin F."/>
        </authorList>
    </citation>
    <scope>NUCLEOTIDE SEQUENCE [LARGE SCALE GENOMIC DNA]</scope>
    <source>
        <strain evidence="2 3">DAOM 197198</strain>
    </source>
</reference>
<keyword evidence="1" id="KW-0732">Signal</keyword>